<evidence type="ECO:0000313" key="1">
    <source>
        <dbReference type="EMBL" id="MBM6876353.1"/>
    </source>
</evidence>
<dbReference type="Proteomes" id="UP000728968">
    <property type="component" value="Unassembled WGS sequence"/>
</dbReference>
<evidence type="ECO:0000313" key="2">
    <source>
        <dbReference type="Proteomes" id="UP000728968"/>
    </source>
</evidence>
<accession>A0ABS2G714</accession>
<proteinExistence type="predicted"/>
<dbReference type="RefSeq" id="WP_204716952.1">
    <property type="nucleotide sequence ID" value="NZ_JACJLT010000316.1"/>
</dbReference>
<sequence length="74" mass="8823">MNKAYPLTSLEKTIIGEIVLPELEDALLPFFQMYKNEKNKNNRARLIDKILYLMYSSRYIIPIAHQQTYIIKNF</sequence>
<comment type="caution">
    <text evidence="1">The sequence shown here is derived from an EMBL/GenBank/DDBJ whole genome shotgun (WGS) entry which is preliminary data.</text>
</comment>
<organism evidence="1 2">
    <name type="scientific">Fusobacterium mortiferum</name>
    <dbReference type="NCBI Taxonomy" id="850"/>
    <lineage>
        <taxon>Bacteria</taxon>
        <taxon>Fusobacteriati</taxon>
        <taxon>Fusobacteriota</taxon>
        <taxon>Fusobacteriia</taxon>
        <taxon>Fusobacteriales</taxon>
        <taxon>Fusobacteriaceae</taxon>
        <taxon>Fusobacterium</taxon>
    </lineage>
</organism>
<name>A0ABS2G714_FUSMR</name>
<reference evidence="1 2" key="1">
    <citation type="journal article" date="2021" name="Sci. Rep.">
        <title>The distribution of antibiotic resistance genes in chicken gut microbiota commensals.</title>
        <authorList>
            <person name="Juricova H."/>
            <person name="Matiasovicova J."/>
            <person name="Kubasova T."/>
            <person name="Cejkova D."/>
            <person name="Rychlik I."/>
        </authorList>
    </citation>
    <scope>NUCLEOTIDE SEQUENCE [LARGE SCALE GENOMIC DNA]</scope>
    <source>
        <strain evidence="1 2">An425</strain>
    </source>
</reference>
<keyword evidence="2" id="KW-1185">Reference proteome</keyword>
<protein>
    <submittedName>
        <fullName evidence="1">Uncharacterized protein</fullName>
    </submittedName>
</protein>
<gene>
    <name evidence="1" type="ORF">H6A04_12025</name>
</gene>
<dbReference type="EMBL" id="JACJLT010000316">
    <property type="protein sequence ID" value="MBM6876353.1"/>
    <property type="molecule type" value="Genomic_DNA"/>
</dbReference>